<dbReference type="InterPro" id="IPR009057">
    <property type="entry name" value="Homeodomain-like_sf"/>
</dbReference>
<dbReference type="InterPro" id="IPR001005">
    <property type="entry name" value="SANT/Myb"/>
</dbReference>
<comment type="similarity">
    <text evidence="2">Belongs to the nucleoplasmin family.</text>
</comment>
<dbReference type="GO" id="GO:0042274">
    <property type="term" value="P:ribosomal small subunit biogenesis"/>
    <property type="evidence" value="ECO:0007669"/>
    <property type="project" value="TreeGrafter"/>
</dbReference>
<dbReference type="GO" id="GO:0003682">
    <property type="term" value="F:chromatin binding"/>
    <property type="evidence" value="ECO:0007669"/>
    <property type="project" value="TreeGrafter"/>
</dbReference>
<dbReference type="PROSITE" id="PS51294">
    <property type="entry name" value="HTH_MYB"/>
    <property type="match status" value="1"/>
</dbReference>
<reference evidence="8 9" key="1">
    <citation type="journal article" date="2014" name="Nat. Genet.">
        <title>Whole-genome sequence of a flatfish provides insights into ZW sex chromosome evolution and adaptation to a benthic lifestyle.</title>
        <authorList>
            <person name="Chen S."/>
            <person name="Zhang G."/>
            <person name="Shao C."/>
            <person name="Huang Q."/>
            <person name="Liu G."/>
            <person name="Zhang P."/>
            <person name="Song W."/>
            <person name="An N."/>
            <person name="Chalopin D."/>
            <person name="Volff J.N."/>
            <person name="Hong Y."/>
            <person name="Li Q."/>
            <person name="Sha Z."/>
            <person name="Zhou H."/>
            <person name="Xie M."/>
            <person name="Yu Q."/>
            <person name="Liu Y."/>
            <person name="Xiang H."/>
            <person name="Wang N."/>
            <person name="Wu K."/>
            <person name="Yang C."/>
            <person name="Zhou Q."/>
            <person name="Liao X."/>
            <person name="Yang L."/>
            <person name="Hu Q."/>
            <person name="Zhang J."/>
            <person name="Meng L."/>
            <person name="Jin L."/>
            <person name="Tian Y."/>
            <person name="Lian J."/>
            <person name="Yang J."/>
            <person name="Miao G."/>
            <person name="Liu S."/>
            <person name="Liang Z."/>
            <person name="Yan F."/>
            <person name="Li Y."/>
            <person name="Sun B."/>
            <person name="Zhang H."/>
            <person name="Zhang J."/>
            <person name="Zhu Y."/>
            <person name="Du M."/>
            <person name="Zhao Y."/>
            <person name="Schartl M."/>
            <person name="Tang Q."/>
            <person name="Wang J."/>
        </authorList>
    </citation>
    <scope>NUCLEOTIDE SEQUENCE</scope>
</reference>
<dbReference type="GO" id="GO:0042393">
    <property type="term" value="F:histone binding"/>
    <property type="evidence" value="ECO:0007669"/>
    <property type="project" value="TreeGrafter"/>
</dbReference>
<proteinExistence type="inferred from homology"/>
<dbReference type="GO" id="GO:0005737">
    <property type="term" value="C:cytoplasm"/>
    <property type="evidence" value="ECO:0007669"/>
    <property type="project" value="TreeGrafter"/>
</dbReference>
<dbReference type="GO" id="GO:0045944">
    <property type="term" value="P:positive regulation of transcription by RNA polymerase II"/>
    <property type="evidence" value="ECO:0007669"/>
    <property type="project" value="TreeGrafter"/>
</dbReference>
<name>A0A3P8WWH6_CYNSE</name>
<feature type="region of interest" description="Disordered" evidence="5">
    <location>
        <begin position="138"/>
        <end position="221"/>
    </location>
</feature>
<dbReference type="PANTHER" id="PTHR22747:SF42">
    <property type="entry name" value="NUCLEOPHOSMIN"/>
    <property type="match status" value="1"/>
</dbReference>
<evidence type="ECO:0000256" key="1">
    <source>
        <dbReference type="ARBA" id="ARBA00004123"/>
    </source>
</evidence>
<dbReference type="Gene3D" id="1.10.10.60">
    <property type="entry name" value="Homeodomain-like"/>
    <property type="match status" value="1"/>
</dbReference>
<evidence type="ECO:0000256" key="5">
    <source>
        <dbReference type="SAM" id="MobiDB-lite"/>
    </source>
</evidence>
<keyword evidence="9" id="KW-1185">Reference proteome</keyword>
<protein>
    <submittedName>
        <fullName evidence="8">Nucleophosmin-like</fullName>
    </submittedName>
</protein>
<feature type="domain" description="HTH myb-type" evidence="7">
    <location>
        <begin position="321"/>
        <end position="370"/>
    </location>
</feature>
<dbReference type="CDD" id="cd00167">
    <property type="entry name" value="SANT"/>
    <property type="match status" value="1"/>
</dbReference>
<feature type="coiled-coil region" evidence="4">
    <location>
        <begin position="269"/>
        <end position="296"/>
    </location>
</feature>
<organism evidence="8 9">
    <name type="scientific">Cynoglossus semilaevis</name>
    <name type="common">Tongue sole</name>
    <dbReference type="NCBI Taxonomy" id="244447"/>
    <lineage>
        <taxon>Eukaryota</taxon>
        <taxon>Metazoa</taxon>
        <taxon>Chordata</taxon>
        <taxon>Craniata</taxon>
        <taxon>Vertebrata</taxon>
        <taxon>Euteleostomi</taxon>
        <taxon>Actinopterygii</taxon>
        <taxon>Neopterygii</taxon>
        <taxon>Teleostei</taxon>
        <taxon>Neoteleostei</taxon>
        <taxon>Acanthomorphata</taxon>
        <taxon>Carangaria</taxon>
        <taxon>Pleuronectiformes</taxon>
        <taxon>Pleuronectoidei</taxon>
        <taxon>Cynoglossidae</taxon>
        <taxon>Cynoglossinae</taxon>
        <taxon>Cynoglossus</taxon>
    </lineage>
</organism>
<comment type="subcellular location">
    <subcellularLocation>
        <location evidence="1">Nucleus</location>
    </subcellularLocation>
</comment>
<dbReference type="InterPro" id="IPR036824">
    <property type="entry name" value="Nucleoplasmin_core_dom_sf"/>
</dbReference>
<keyword evidence="4" id="KW-0175">Coiled coil</keyword>
<dbReference type="RefSeq" id="XP_008331563.1">
    <property type="nucleotide sequence ID" value="XM_008333341.2"/>
</dbReference>
<evidence type="ECO:0000256" key="4">
    <source>
        <dbReference type="SAM" id="Coils"/>
    </source>
</evidence>
<dbReference type="SUPFAM" id="SSF46689">
    <property type="entry name" value="Homeodomain-like"/>
    <property type="match status" value="1"/>
</dbReference>
<accession>A0A3P8WWH6</accession>
<dbReference type="GeneID" id="103395587"/>
<dbReference type="InterPro" id="IPR004301">
    <property type="entry name" value="Nucleoplasmin"/>
</dbReference>
<dbReference type="GO" id="GO:0005730">
    <property type="term" value="C:nucleolus"/>
    <property type="evidence" value="ECO:0007669"/>
    <property type="project" value="TreeGrafter"/>
</dbReference>
<dbReference type="Pfam" id="PF03066">
    <property type="entry name" value="Nucleoplasmin"/>
    <property type="match status" value="1"/>
</dbReference>
<evidence type="ECO:0000256" key="2">
    <source>
        <dbReference type="ARBA" id="ARBA00010744"/>
    </source>
</evidence>
<evidence type="ECO:0000259" key="7">
    <source>
        <dbReference type="PROSITE" id="PS51294"/>
    </source>
</evidence>
<dbReference type="InterPro" id="IPR024057">
    <property type="entry name" value="Nucleoplasmin_core_dom"/>
</dbReference>
<keyword evidence="3" id="KW-0539">Nucleus</keyword>
<dbReference type="Gene3D" id="2.60.120.340">
    <property type="entry name" value="Nucleoplasmin core domain"/>
    <property type="match status" value="1"/>
</dbReference>
<dbReference type="OrthoDB" id="435460at2759"/>
<dbReference type="STRING" id="244447.ENSCSEP00000031793"/>
<reference evidence="8" key="3">
    <citation type="submission" date="2025-09" db="UniProtKB">
        <authorList>
            <consortium name="Ensembl"/>
        </authorList>
    </citation>
    <scope>IDENTIFICATION</scope>
</reference>
<dbReference type="GO" id="GO:0005654">
    <property type="term" value="C:nucleoplasm"/>
    <property type="evidence" value="ECO:0007669"/>
    <property type="project" value="TreeGrafter"/>
</dbReference>
<sequence length="378" mass="41818">MLLQTVIYGCVLEAGKAVTFNPKDSDHNYTLDLRMACVDTSTKDELHTVAVERQDTRGEKVETVLVSLQRSTLPSVFLGGFTITTPTVFRLKAGSGPIHISGQLLVEASTKRWMDFEDRLEVGFPCLAPDTELHTPVVPPGGASGCTTVDETPISGDAELFTSTVTEPTSGDEDTTDDLAPSQRSRGHSETTVAELQVSTGPPVSVSQALLDDGSEGGEQRELGVSEMASKDSEDLFKTAEDDAIDVQPEVIQEENAPPQALPTGQGSIESNRQLMQRTNEAIVKLQQALLEAVEDFRAYIKYKPEVQHPPTGRNVRRLYTEEEDGTILNFIKLQKNRQKWTWKDMEAILPKRTGNSIRLRYQRYLSHRIEDKVSTNK</sequence>
<dbReference type="GO" id="GO:0042273">
    <property type="term" value="P:ribosomal large subunit biogenesis"/>
    <property type="evidence" value="ECO:0007669"/>
    <property type="project" value="TreeGrafter"/>
</dbReference>
<dbReference type="GO" id="GO:0006338">
    <property type="term" value="P:chromatin remodeling"/>
    <property type="evidence" value="ECO:0007669"/>
    <property type="project" value="TreeGrafter"/>
</dbReference>
<dbReference type="Pfam" id="PF00249">
    <property type="entry name" value="Myb_DNA-binding"/>
    <property type="match status" value="1"/>
</dbReference>
<dbReference type="KEGG" id="csem:103395587"/>
<evidence type="ECO:0000259" key="6">
    <source>
        <dbReference type="PROSITE" id="PS50090"/>
    </source>
</evidence>
<dbReference type="GeneTree" id="ENSGT00940000166176"/>
<dbReference type="GO" id="GO:0000055">
    <property type="term" value="P:ribosomal large subunit export from nucleus"/>
    <property type="evidence" value="ECO:0007669"/>
    <property type="project" value="TreeGrafter"/>
</dbReference>
<feature type="domain" description="Myb-like" evidence="6">
    <location>
        <begin position="317"/>
        <end position="366"/>
    </location>
</feature>
<dbReference type="Proteomes" id="UP000265120">
    <property type="component" value="Chromosome 19"/>
</dbReference>
<evidence type="ECO:0000256" key="3">
    <source>
        <dbReference type="ARBA" id="ARBA00023242"/>
    </source>
</evidence>
<dbReference type="InParanoid" id="A0A3P8WWH6"/>
<dbReference type="SUPFAM" id="SSF69203">
    <property type="entry name" value="Nucleoplasmin-like core domain"/>
    <property type="match status" value="1"/>
</dbReference>
<dbReference type="GO" id="GO:0003723">
    <property type="term" value="F:RNA binding"/>
    <property type="evidence" value="ECO:0007669"/>
    <property type="project" value="TreeGrafter"/>
</dbReference>
<dbReference type="GO" id="GO:0000056">
    <property type="term" value="P:ribosomal small subunit export from nucleus"/>
    <property type="evidence" value="ECO:0007669"/>
    <property type="project" value="TreeGrafter"/>
</dbReference>
<feature type="compositionally biased region" description="Polar residues" evidence="5">
    <location>
        <begin position="190"/>
        <end position="208"/>
    </location>
</feature>
<dbReference type="Ensembl" id="ENSCSET00000032203.1">
    <property type="protein sequence ID" value="ENSCSEP00000031793.1"/>
    <property type="gene ID" value="ENSCSEG00000020384.1"/>
</dbReference>
<dbReference type="GO" id="GO:0010824">
    <property type="term" value="P:regulation of centrosome duplication"/>
    <property type="evidence" value="ECO:0007669"/>
    <property type="project" value="TreeGrafter"/>
</dbReference>
<dbReference type="PANTHER" id="PTHR22747">
    <property type="entry name" value="NUCLEOPLASMIN"/>
    <property type="match status" value="1"/>
</dbReference>
<dbReference type="AlphaFoldDB" id="A0A3P8WWH6"/>
<dbReference type="InterPro" id="IPR017930">
    <property type="entry name" value="Myb_dom"/>
</dbReference>
<reference evidence="8" key="2">
    <citation type="submission" date="2025-08" db="UniProtKB">
        <authorList>
            <consortium name="Ensembl"/>
        </authorList>
    </citation>
    <scope>IDENTIFICATION</scope>
</reference>
<evidence type="ECO:0000313" key="9">
    <source>
        <dbReference type="Proteomes" id="UP000265120"/>
    </source>
</evidence>
<dbReference type="GO" id="GO:1990904">
    <property type="term" value="C:ribonucleoprotein complex"/>
    <property type="evidence" value="ECO:0007669"/>
    <property type="project" value="TreeGrafter"/>
</dbReference>
<dbReference type="PROSITE" id="PS50090">
    <property type="entry name" value="MYB_LIKE"/>
    <property type="match status" value="1"/>
</dbReference>
<dbReference type="GO" id="GO:0005813">
    <property type="term" value="C:centrosome"/>
    <property type="evidence" value="ECO:0007669"/>
    <property type="project" value="TreeGrafter"/>
</dbReference>
<evidence type="ECO:0000313" key="8">
    <source>
        <dbReference type="Ensembl" id="ENSCSEP00000031793.1"/>
    </source>
</evidence>